<evidence type="ECO:0000259" key="10">
    <source>
        <dbReference type="PROSITE" id="PS51030"/>
    </source>
</evidence>
<evidence type="ECO:0000313" key="12">
    <source>
        <dbReference type="EMBL" id="CAG5114102.1"/>
    </source>
</evidence>
<dbReference type="SMART" id="SM00399">
    <property type="entry name" value="ZnF_C4"/>
    <property type="match status" value="1"/>
</dbReference>
<keyword evidence="6" id="KW-0804">Transcription</keyword>
<dbReference type="InterPro" id="IPR050234">
    <property type="entry name" value="Nuclear_hormone_rcpt_NR1"/>
</dbReference>
<dbReference type="SUPFAM" id="SSF57716">
    <property type="entry name" value="Glucocorticoid receptor-like (DNA-binding domain)"/>
    <property type="match status" value="1"/>
</dbReference>
<keyword evidence="4" id="KW-0805">Transcription regulation</keyword>
<keyword evidence="3" id="KW-0862">Zinc</keyword>
<dbReference type="Gene3D" id="1.10.565.10">
    <property type="entry name" value="Retinoid X Receptor"/>
    <property type="match status" value="1"/>
</dbReference>
<feature type="domain" description="NR LBD" evidence="11">
    <location>
        <begin position="283"/>
        <end position="521"/>
    </location>
</feature>
<evidence type="ECO:0000313" key="13">
    <source>
        <dbReference type="Proteomes" id="UP001158576"/>
    </source>
</evidence>
<evidence type="ECO:0000256" key="8">
    <source>
        <dbReference type="ARBA" id="ARBA00023242"/>
    </source>
</evidence>
<evidence type="ECO:0000256" key="4">
    <source>
        <dbReference type="ARBA" id="ARBA00023015"/>
    </source>
</evidence>
<keyword evidence="13" id="KW-1185">Reference proteome</keyword>
<dbReference type="PRINTS" id="PR00047">
    <property type="entry name" value="STROIDFINGER"/>
</dbReference>
<keyword evidence="2" id="KW-0863">Zinc-finger</keyword>
<dbReference type="InterPro" id="IPR000536">
    <property type="entry name" value="Nucl_hrmn_rcpt_lig-bd"/>
</dbReference>
<feature type="region of interest" description="Disordered" evidence="9">
    <location>
        <begin position="153"/>
        <end position="183"/>
    </location>
</feature>
<protein>
    <submittedName>
        <fullName evidence="12">Oidioi.mRNA.OKI2018_I69.chr2.g8173.t1.cds</fullName>
    </submittedName>
</protein>
<evidence type="ECO:0000259" key="11">
    <source>
        <dbReference type="PROSITE" id="PS51843"/>
    </source>
</evidence>
<proteinExistence type="predicted"/>
<gene>
    <name evidence="12" type="ORF">OKIOD_LOCUS16938</name>
</gene>
<dbReference type="PROSITE" id="PS51030">
    <property type="entry name" value="NUCLEAR_REC_DBD_2"/>
    <property type="match status" value="1"/>
</dbReference>
<keyword evidence="7" id="KW-0675">Receptor</keyword>
<evidence type="ECO:0000256" key="2">
    <source>
        <dbReference type="ARBA" id="ARBA00022771"/>
    </source>
</evidence>
<keyword evidence="8" id="KW-0539">Nucleus</keyword>
<dbReference type="InterPro" id="IPR001628">
    <property type="entry name" value="Znf_hrmn_rcpt"/>
</dbReference>
<keyword evidence="5" id="KW-0238">DNA-binding</keyword>
<evidence type="ECO:0000256" key="3">
    <source>
        <dbReference type="ARBA" id="ARBA00022833"/>
    </source>
</evidence>
<dbReference type="PANTHER" id="PTHR24082:SF507">
    <property type="entry name" value="BILE ACID RECEPTOR-RELATED"/>
    <property type="match status" value="1"/>
</dbReference>
<keyword evidence="1" id="KW-0479">Metal-binding</keyword>
<evidence type="ECO:0000256" key="9">
    <source>
        <dbReference type="SAM" id="MobiDB-lite"/>
    </source>
</evidence>
<dbReference type="PROSITE" id="PS51843">
    <property type="entry name" value="NR_LBD"/>
    <property type="match status" value="1"/>
</dbReference>
<dbReference type="Pfam" id="PF00105">
    <property type="entry name" value="zf-C4"/>
    <property type="match status" value="1"/>
</dbReference>
<evidence type="ECO:0000256" key="6">
    <source>
        <dbReference type="ARBA" id="ARBA00023163"/>
    </source>
</evidence>
<sequence length="521" mass="58537">MQVARTYNNLNCLSSDDSGVFGCLPGQTASPNFLTSEPKLSFFPPHPLQPSPVAHEVQPQLQPQTLIQQLPQSLPVSPTINEISKNSPCSSAASLPPAISTCAPITTQSSPLPNSPILSCDKPQPQIIPKREVISPTSFLSPQPASQPVFHFQKPKQQRSNSLPVSPKVEPGLLPRKKNKKGPAPKLFGNETCKICDAKATGFHYNVLSCEACKNFFRRAVVHKLKYRCKIGAGSCSVLAGHRPRCQFCRMQKCRNMGMKDEYINRINRQRKNAKQIPKPPEPMPQKYRVIIEGLREGWDGMAQIMDDVTSLEINSNTDRIESFNFMSQMAAVKVKKIIYFCKHIPMWKEMPELSQITLIKSGLTEAMVLYNTTDYDGESDQVKFIDGIVRPKDAFRTCGFSPEMIDAIFGIWRYCYNKKFNDSTTVALLMAATLTSPDRHFISMEMNKEEREKTEALHQEIITALQWHLKQTTGAVSFARAVSVLTQLRNISDQLMPRQLNDFNVLGVNMSPLFAEIYSH</sequence>
<dbReference type="InterPro" id="IPR035500">
    <property type="entry name" value="NHR-like_dom_sf"/>
</dbReference>
<dbReference type="EMBL" id="OU015567">
    <property type="protein sequence ID" value="CAG5114102.1"/>
    <property type="molecule type" value="Genomic_DNA"/>
</dbReference>
<dbReference type="Gene3D" id="3.30.50.10">
    <property type="entry name" value="Erythroid Transcription Factor GATA-1, subunit A"/>
    <property type="match status" value="1"/>
</dbReference>
<dbReference type="Proteomes" id="UP001158576">
    <property type="component" value="Chromosome 2"/>
</dbReference>
<feature type="domain" description="Nuclear receptor" evidence="10">
    <location>
        <begin position="190"/>
        <end position="266"/>
    </location>
</feature>
<name>A0ABN7TCY1_OIKDI</name>
<dbReference type="InterPro" id="IPR013088">
    <property type="entry name" value="Znf_NHR/GATA"/>
</dbReference>
<evidence type="ECO:0000256" key="5">
    <source>
        <dbReference type="ARBA" id="ARBA00023125"/>
    </source>
</evidence>
<evidence type="ECO:0000256" key="1">
    <source>
        <dbReference type="ARBA" id="ARBA00022723"/>
    </source>
</evidence>
<dbReference type="PROSITE" id="PS00031">
    <property type="entry name" value="NUCLEAR_REC_DBD_1"/>
    <property type="match status" value="1"/>
</dbReference>
<dbReference type="PANTHER" id="PTHR24082">
    <property type="entry name" value="NUCLEAR HORMONE RECEPTOR"/>
    <property type="match status" value="1"/>
</dbReference>
<accession>A0ABN7TCY1</accession>
<organism evidence="12 13">
    <name type="scientific">Oikopleura dioica</name>
    <name type="common">Tunicate</name>
    <dbReference type="NCBI Taxonomy" id="34765"/>
    <lineage>
        <taxon>Eukaryota</taxon>
        <taxon>Metazoa</taxon>
        <taxon>Chordata</taxon>
        <taxon>Tunicata</taxon>
        <taxon>Appendicularia</taxon>
        <taxon>Copelata</taxon>
        <taxon>Oikopleuridae</taxon>
        <taxon>Oikopleura</taxon>
    </lineage>
</organism>
<dbReference type="SUPFAM" id="SSF48508">
    <property type="entry name" value="Nuclear receptor ligand-binding domain"/>
    <property type="match status" value="1"/>
</dbReference>
<reference evidence="12 13" key="1">
    <citation type="submission" date="2021-04" db="EMBL/GenBank/DDBJ databases">
        <authorList>
            <person name="Bliznina A."/>
        </authorList>
    </citation>
    <scope>NUCLEOTIDE SEQUENCE [LARGE SCALE GENOMIC DNA]</scope>
</reference>
<evidence type="ECO:0000256" key="7">
    <source>
        <dbReference type="ARBA" id="ARBA00023170"/>
    </source>
</evidence>